<dbReference type="Pfam" id="PF23493">
    <property type="entry name" value="CysS_C"/>
    <property type="match status" value="1"/>
</dbReference>
<dbReference type="SUPFAM" id="SSF47323">
    <property type="entry name" value="Anticodon-binding domain of a subclass of class I aminoacyl-tRNA synthetases"/>
    <property type="match status" value="1"/>
</dbReference>
<dbReference type="PANTHER" id="PTHR10890:SF3">
    <property type="entry name" value="CYSTEINE--TRNA LIGASE, CYTOPLASMIC"/>
    <property type="match status" value="1"/>
</dbReference>
<dbReference type="InterPro" id="IPR056411">
    <property type="entry name" value="CysS_C"/>
</dbReference>
<dbReference type="CDD" id="cd00672">
    <property type="entry name" value="CysRS_core"/>
    <property type="match status" value="1"/>
</dbReference>
<evidence type="ECO:0000259" key="13">
    <source>
        <dbReference type="SMART" id="SM00840"/>
    </source>
</evidence>
<organism evidence="14 15">
    <name type="scientific">Thermodesulfatator indicus (strain DSM 15286 / JCM 11887 / CIR29812)</name>
    <dbReference type="NCBI Taxonomy" id="667014"/>
    <lineage>
        <taxon>Bacteria</taxon>
        <taxon>Pseudomonadati</taxon>
        <taxon>Thermodesulfobacteriota</taxon>
        <taxon>Thermodesulfobacteria</taxon>
        <taxon>Thermodesulfobacteriales</taxon>
        <taxon>Thermodesulfatatoraceae</taxon>
        <taxon>Thermodesulfatator</taxon>
    </lineage>
</organism>
<feature type="binding site" evidence="12">
    <location>
        <position position="272"/>
    </location>
    <ligand>
        <name>ATP</name>
        <dbReference type="ChEBI" id="CHEBI:30616"/>
    </ligand>
</feature>
<dbReference type="GO" id="GO:0004817">
    <property type="term" value="F:cysteine-tRNA ligase activity"/>
    <property type="evidence" value="ECO:0007669"/>
    <property type="project" value="UniProtKB-UniRule"/>
</dbReference>
<feature type="short sequence motif" description="'KMSKS' region" evidence="12">
    <location>
        <begin position="269"/>
        <end position="273"/>
    </location>
</feature>
<proteinExistence type="inferred from homology"/>
<dbReference type="SMART" id="SM00840">
    <property type="entry name" value="DALR_2"/>
    <property type="match status" value="1"/>
</dbReference>
<dbReference type="STRING" id="667014.Thein_0774"/>
<dbReference type="InterPro" id="IPR015803">
    <property type="entry name" value="Cys-tRNA-ligase"/>
</dbReference>
<dbReference type="InterPro" id="IPR024909">
    <property type="entry name" value="Cys-tRNA/MSH_ligase"/>
</dbReference>
<dbReference type="PaxDb" id="667014-Thein_0774"/>
<feature type="binding site" evidence="12">
    <location>
        <position position="241"/>
    </location>
    <ligand>
        <name>Zn(2+)</name>
        <dbReference type="ChEBI" id="CHEBI:29105"/>
    </ligand>
</feature>
<comment type="catalytic activity">
    <reaction evidence="12">
        <text>tRNA(Cys) + L-cysteine + ATP = L-cysteinyl-tRNA(Cys) + AMP + diphosphate</text>
        <dbReference type="Rhea" id="RHEA:17773"/>
        <dbReference type="Rhea" id="RHEA-COMP:9661"/>
        <dbReference type="Rhea" id="RHEA-COMP:9679"/>
        <dbReference type="ChEBI" id="CHEBI:30616"/>
        <dbReference type="ChEBI" id="CHEBI:33019"/>
        <dbReference type="ChEBI" id="CHEBI:35235"/>
        <dbReference type="ChEBI" id="CHEBI:78442"/>
        <dbReference type="ChEBI" id="CHEBI:78517"/>
        <dbReference type="ChEBI" id="CHEBI:456215"/>
        <dbReference type="EC" id="6.1.1.16"/>
    </reaction>
</comment>
<keyword evidence="7 12" id="KW-0547">Nucleotide-binding</keyword>
<evidence type="ECO:0000256" key="3">
    <source>
        <dbReference type="ARBA" id="ARBA00011245"/>
    </source>
</evidence>
<comment type="subcellular location">
    <subcellularLocation>
        <location evidence="1 12">Cytoplasm</location>
    </subcellularLocation>
</comment>
<keyword evidence="10 12" id="KW-0648">Protein biosynthesis</keyword>
<dbReference type="PRINTS" id="PR00983">
    <property type="entry name" value="TRNASYNTHCYS"/>
</dbReference>
<dbReference type="Proteomes" id="UP000006793">
    <property type="component" value="Chromosome"/>
</dbReference>
<dbReference type="AlphaFoldDB" id="F8ACF1"/>
<evidence type="ECO:0000256" key="11">
    <source>
        <dbReference type="ARBA" id="ARBA00023146"/>
    </source>
</evidence>
<dbReference type="GO" id="GO:0006423">
    <property type="term" value="P:cysteinyl-tRNA aminoacylation"/>
    <property type="evidence" value="ECO:0007669"/>
    <property type="project" value="UniProtKB-UniRule"/>
</dbReference>
<keyword evidence="4 12" id="KW-0963">Cytoplasm</keyword>
<keyword evidence="9 12" id="KW-0067">ATP-binding</keyword>
<dbReference type="Gene3D" id="3.40.50.620">
    <property type="entry name" value="HUPs"/>
    <property type="match status" value="1"/>
</dbReference>
<evidence type="ECO:0000256" key="12">
    <source>
        <dbReference type="HAMAP-Rule" id="MF_00041"/>
    </source>
</evidence>
<comment type="cofactor">
    <cofactor evidence="12">
        <name>Zn(2+)</name>
        <dbReference type="ChEBI" id="CHEBI:29105"/>
    </cofactor>
    <text evidence="12">Binds 1 zinc ion per subunit.</text>
</comment>
<dbReference type="PATRIC" id="fig|667014.3.peg.797"/>
<dbReference type="EC" id="6.1.1.16" evidence="12"/>
<protein>
    <recommendedName>
        <fullName evidence="12">Cysteine--tRNA ligase</fullName>
        <ecNumber evidence="12">6.1.1.16</ecNumber>
    </recommendedName>
    <alternativeName>
        <fullName evidence="12">Cysteinyl-tRNA synthetase</fullName>
        <shortName evidence="12">CysRS</shortName>
    </alternativeName>
</protein>
<keyword evidence="8 12" id="KW-0862">Zinc</keyword>
<dbReference type="GO" id="GO:0005829">
    <property type="term" value="C:cytosol"/>
    <property type="evidence" value="ECO:0007669"/>
    <property type="project" value="TreeGrafter"/>
</dbReference>
<evidence type="ECO:0000256" key="2">
    <source>
        <dbReference type="ARBA" id="ARBA00005594"/>
    </source>
</evidence>
<dbReference type="GO" id="GO:0008270">
    <property type="term" value="F:zinc ion binding"/>
    <property type="evidence" value="ECO:0007669"/>
    <property type="project" value="UniProtKB-UniRule"/>
</dbReference>
<dbReference type="HOGENOM" id="CLU_013528_0_1_0"/>
<evidence type="ECO:0000256" key="9">
    <source>
        <dbReference type="ARBA" id="ARBA00022840"/>
    </source>
</evidence>
<comment type="similarity">
    <text evidence="2 12">Belongs to the class-I aminoacyl-tRNA synthetase family.</text>
</comment>
<accession>F8ACF1</accession>
<dbReference type="FunFam" id="3.40.50.620:FF:000009">
    <property type="entry name" value="Cysteine--tRNA ligase"/>
    <property type="match status" value="1"/>
</dbReference>
<dbReference type="InterPro" id="IPR032678">
    <property type="entry name" value="tRNA-synt_1_cat_dom"/>
</dbReference>
<dbReference type="KEGG" id="tid:Thein_0774"/>
<name>F8ACF1_THEID</name>
<dbReference type="EMBL" id="CP002683">
    <property type="protein sequence ID" value="AEH44652.1"/>
    <property type="molecule type" value="Genomic_DNA"/>
</dbReference>
<keyword evidence="5 12" id="KW-0436">Ligase</keyword>
<evidence type="ECO:0000256" key="10">
    <source>
        <dbReference type="ARBA" id="ARBA00022917"/>
    </source>
</evidence>
<dbReference type="NCBIfam" id="TIGR00435">
    <property type="entry name" value="cysS"/>
    <property type="match status" value="1"/>
</dbReference>
<dbReference type="InterPro" id="IPR009080">
    <property type="entry name" value="tRNAsynth_Ia_anticodon-bd"/>
</dbReference>
<evidence type="ECO:0000313" key="14">
    <source>
        <dbReference type="EMBL" id="AEH44652.1"/>
    </source>
</evidence>
<reference evidence="15" key="1">
    <citation type="submission" date="2011-04" db="EMBL/GenBank/DDBJ databases">
        <title>The complete genome of Thermodesulfatator indicus DSM 15286.</title>
        <authorList>
            <person name="Lucas S."/>
            <person name="Copeland A."/>
            <person name="Lapidus A."/>
            <person name="Bruce D."/>
            <person name="Goodwin L."/>
            <person name="Pitluck S."/>
            <person name="Peters L."/>
            <person name="Kyrpides N."/>
            <person name="Mavromatis K."/>
            <person name="Pagani I."/>
            <person name="Ivanova N."/>
            <person name="Saunders L."/>
            <person name="Detter J.C."/>
            <person name="Tapia R."/>
            <person name="Han C."/>
            <person name="Land M."/>
            <person name="Hauser L."/>
            <person name="Markowitz V."/>
            <person name="Cheng J.-F."/>
            <person name="Hugenholtz P."/>
            <person name="Woyke T."/>
            <person name="Wu D."/>
            <person name="Spring S."/>
            <person name="Schroeder M."/>
            <person name="Brambilla E."/>
            <person name="Klenk H.-P."/>
            <person name="Eisen J.A."/>
        </authorList>
    </citation>
    <scope>NUCLEOTIDE SEQUENCE [LARGE SCALE GENOMIC DNA]</scope>
    <source>
        <strain evidence="15">DSM 15286 / JCM 11887 / CIR29812</strain>
    </source>
</reference>
<evidence type="ECO:0000313" key="15">
    <source>
        <dbReference type="Proteomes" id="UP000006793"/>
    </source>
</evidence>
<evidence type="ECO:0000256" key="4">
    <source>
        <dbReference type="ARBA" id="ARBA00022490"/>
    </source>
</evidence>
<evidence type="ECO:0000256" key="6">
    <source>
        <dbReference type="ARBA" id="ARBA00022723"/>
    </source>
</evidence>
<dbReference type="Pfam" id="PF09190">
    <property type="entry name" value="DALR_2"/>
    <property type="match status" value="1"/>
</dbReference>
<gene>
    <name evidence="12" type="primary">cysS</name>
    <name evidence="14" type="ordered locus">Thein_0774</name>
</gene>
<feature type="binding site" evidence="12">
    <location>
        <position position="237"/>
    </location>
    <ligand>
        <name>Zn(2+)</name>
        <dbReference type="ChEBI" id="CHEBI:29105"/>
    </ligand>
</feature>
<dbReference type="GO" id="GO:0005524">
    <property type="term" value="F:ATP binding"/>
    <property type="evidence" value="ECO:0007669"/>
    <property type="project" value="UniProtKB-UniRule"/>
</dbReference>
<dbReference type="Gene3D" id="1.20.120.1910">
    <property type="entry name" value="Cysteine-tRNA ligase, C-terminal anti-codon recognition domain"/>
    <property type="match status" value="1"/>
</dbReference>
<dbReference type="FunCoup" id="F8ACF1">
    <property type="interactions" value="385"/>
</dbReference>
<keyword evidence="11 12" id="KW-0030">Aminoacyl-tRNA synthetase</keyword>
<feature type="short sequence motif" description="'HIGH' region" evidence="12">
    <location>
        <begin position="34"/>
        <end position="44"/>
    </location>
</feature>
<dbReference type="InParanoid" id="F8ACF1"/>
<evidence type="ECO:0000256" key="8">
    <source>
        <dbReference type="ARBA" id="ARBA00022833"/>
    </source>
</evidence>
<evidence type="ECO:0000256" key="7">
    <source>
        <dbReference type="ARBA" id="ARBA00022741"/>
    </source>
</evidence>
<reference evidence="14 15" key="2">
    <citation type="journal article" date="2012" name="Stand. Genomic Sci.">
        <title>Complete genome sequence of the thermophilic sulfate-reducing ocean bacterium Thermodesulfatator indicus type strain (CIR29812(T)).</title>
        <authorList>
            <person name="Anderson I."/>
            <person name="Saunders E."/>
            <person name="Lapidus A."/>
            <person name="Nolan M."/>
            <person name="Lucas S."/>
            <person name="Tice H."/>
            <person name="Del Rio T.G."/>
            <person name="Cheng J.F."/>
            <person name="Han C."/>
            <person name="Tapia R."/>
            <person name="Goodwin L.A."/>
            <person name="Pitluck S."/>
            <person name="Liolios K."/>
            <person name="Mavromatis K."/>
            <person name="Pagani I."/>
            <person name="Ivanova N."/>
            <person name="Mikhailova N."/>
            <person name="Pati A."/>
            <person name="Chen A."/>
            <person name="Palaniappan K."/>
            <person name="Land M."/>
            <person name="Hauser L."/>
            <person name="Jeffries C.D."/>
            <person name="Chang Y.J."/>
            <person name="Brambilla E.M."/>
            <person name="Rohde M."/>
            <person name="Spring S."/>
            <person name="Goker M."/>
            <person name="Detter J.C."/>
            <person name="Woyke T."/>
            <person name="Bristow J."/>
            <person name="Eisen J.A."/>
            <person name="Markowitz V."/>
            <person name="Hugenholtz P."/>
            <person name="Kyrpides N.C."/>
            <person name="Klenk H.P."/>
        </authorList>
    </citation>
    <scope>NUCLEOTIDE SEQUENCE [LARGE SCALE GENOMIC DNA]</scope>
    <source>
        <strain evidence="15">DSM 15286 / JCM 11887 / CIR29812</strain>
    </source>
</reference>
<keyword evidence="15" id="KW-1185">Reference proteome</keyword>
<sequence length="498" mass="56744">MKDIEIKFQNTLTRKKEVFEPLSPPRVTMYACGVTAYDESHLGHARAAVVFDVLFRFLKFLGFEVIYVRNYTDIDDKIIKRAYEVGVSPKELAERYIKSYDEDMKALKVLRPTYEPKATEHIPQIIALIETLIKKGFAYVADGDVYFSVEKFPEYGKLSGRNLEELKAGARIAVSEKKRHPLDFALWKAEKPGEPSWDSPWGRGRPGWHIECSAMAMYYLGETIDIHGGGLDLIFPHHENEIAQSEAATGKPFVRYWLHNGMVTVGREKMSKSLGNFVTIKQMLSRHHPEAIRLFLLSMHYRSPLDYTEKVVSDHEKALEGLYETLYLIEKLRPSSEKAPENQQKNLAKISETIKNFENDFISALADDLNTARAIGSLFSLEKALNNLLKLCARKVAEDHLKLAKKGKTLATKLAGSLLGILEESPEAFIERKRSQALLAKGLDRDEIERLIKEREEARKAKNFEKADAIRDDLAQKGIIIRDTPWGTFWTVEHEASS</sequence>
<dbReference type="SUPFAM" id="SSF52374">
    <property type="entry name" value="Nucleotidylyl transferase"/>
    <property type="match status" value="1"/>
</dbReference>
<dbReference type="Pfam" id="PF01406">
    <property type="entry name" value="tRNA-synt_1e"/>
    <property type="match status" value="1"/>
</dbReference>
<feature type="binding site" evidence="12">
    <location>
        <position position="212"/>
    </location>
    <ligand>
        <name>Zn(2+)</name>
        <dbReference type="ChEBI" id="CHEBI:29105"/>
    </ligand>
</feature>
<dbReference type="PANTHER" id="PTHR10890">
    <property type="entry name" value="CYSTEINYL-TRNA SYNTHETASE"/>
    <property type="match status" value="1"/>
</dbReference>
<feature type="binding site" evidence="12">
    <location>
        <position position="32"/>
    </location>
    <ligand>
        <name>Zn(2+)</name>
        <dbReference type="ChEBI" id="CHEBI:29105"/>
    </ligand>
</feature>
<dbReference type="HAMAP" id="MF_00041">
    <property type="entry name" value="Cys_tRNA_synth"/>
    <property type="match status" value="1"/>
</dbReference>
<evidence type="ECO:0000256" key="1">
    <source>
        <dbReference type="ARBA" id="ARBA00004496"/>
    </source>
</evidence>
<keyword evidence="6 12" id="KW-0479">Metal-binding</keyword>
<evidence type="ECO:0000256" key="5">
    <source>
        <dbReference type="ARBA" id="ARBA00022598"/>
    </source>
</evidence>
<dbReference type="InterPro" id="IPR014729">
    <property type="entry name" value="Rossmann-like_a/b/a_fold"/>
</dbReference>
<feature type="domain" description="Cysteinyl-tRNA synthetase class Ia DALR" evidence="13">
    <location>
        <begin position="360"/>
        <end position="430"/>
    </location>
</feature>
<dbReference type="eggNOG" id="COG0215">
    <property type="taxonomic scope" value="Bacteria"/>
</dbReference>
<dbReference type="InterPro" id="IPR015273">
    <property type="entry name" value="Cys-tRNA-synt_Ia_DALR"/>
</dbReference>
<comment type="subunit">
    <text evidence="3 12">Monomer.</text>
</comment>